<evidence type="ECO:0000256" key="2">
    <source>
        <dbReference type="ARBA" id="ARBA00004651"/>
    </source>
</evidence>
<feature type="domain" description="Fungal lipase-type" evidence="15">
    <location>
        <begin position="284"/>
        <end position="433"/>
    </location>
</feature>
<dbReference type="GO" id="GO:0016298">
    <property type="term" value="F:lipase activity"/>
    <property type="evidence" value="ECO:0007669"/>
    <property type="project" value="TreeGrafter"/>
</dbReference>
<dbReference type="Gene3D" id="3.40.50.1820">
    <property type="entry name" value="alpha/beta hydrolase"/>
    <property type="match status" value="1"/>
</dbReference>
<evidence type="ECO:0000256" key="1">
    <source>
        <dbReference type="ARBA" id="ARBA00001913"/>
    </source>
</evidence>
<dbReference type="PANTHER" id="PTHR45792:SF8">
    <property type="entry name" value="DIACYLGLYCEROL LIPASE-ALPHA"/>
    <property type="match status" value="1"/>
</dbReference>
<evidence type="ECO:0000256" key="10">
    <source>
        <dbReference type="ARBA" id="ARBA00022989"/>
    </source>
</evidence>
<comment type="catalytic activity">
    <reaction evidence="13">
        <text>a 1,2-diacyl-sn-glycerol + H2O = a 2-acylglycerol + a fatty acid + H(+)</text>
        <dbReference type="Rhea" id="RHEA:33275"/>
        <dbReference type="ChEBI" id="CHEBI:15377"/>
        <dbReference type="ChEBI" id="CHEBI:15378"/>
        <dbReference type="ChEBI" id="CHEBI:17389"/>
        <dbReference type="ChEBI" id="CHEBI:17815"/>
        <dbReference type="ChEBI" id="CHEBI:28868"/>
        <dbReference type="EC" id="3.1.1.116"/>
    </reaction>
    <physiologicalReaction direction="left-to-right" evidence="13">
        <dbReference type="Rhea" id="RHEA:33276"/>
    </physiologicalReaction>
</comment>
<dbReference type="EMBL" id="HBFP01012727">
    <property type="protein sequence ID" value="CAD8824789.1"/>
    <property type="molecule type" value="Transcribed_RNA"/>
</dbReference>
<evidence type="ECO:0000256" key="6">
    <source>
        <dbReference type="ARBA" id="ARBA00022723"/>
    </source>
</evidence>
<dbReference type="SUPFAM" id="SSF53474">
    <property type="entry name" value="alpha/beta-Hydrolases"/>
    <property type="match status" value="1"/>
</dbReference>
<dbReference type="GO" id="GO:0016042">
    <property type="term" value="P:lipid catabolic process"/>
    <property type="evidence" value="ECO:0007669"/>
    <property type="project" value="UniProtKB-KW"/>
</dbReference>
<keyword evidence="7" id="KW-0378">Hydrolase</keyword>
<dbReference type="GO" id="GO:0046872">
    <property type="term" value="F:metal ion binding"/>
    <property type="evidence" value="ECO:0007669"/>
    <property type="project" value="UniProtKB-KW"/>
</dbReference>
<evidence type="ECO:0000313" key="16">
    <source>
        <dbReference type="EMBL" id="CAD8824789.1"/>
    </source>
</evidence>
<evidence type="ECO:0000256" key="3">
    <source>
        <dbReference type="ARBA" id="ARBA00022475"/>
    </source>
</evidence>
<keyword evidence="9" id="KW-0442">Lipid degradation</keyword>
<dbReference type="InterPro" id="IPR002921">
    <property type="entry name" value="Fungal_lipase-type"/>
</dbReference>
<evidence type="ECO:0000256" key="12">
    <source>
        <dbReference type="ARBA" id="ARBA00023136"/>
    </source>
</evidence>
<keyword evidence="6" id="KW-0479">Metal-binding</keyword>
<keyword evidence="5" id="KW-0812">Transmembrane</keyword>
<comment type="subcellular location">
    <subcellularLocation>
        <location evidence="2">Cell membrane</location>
        <topology evidence="2">Multi-pass membrane protein</topology>
    </subcellularLocation>
</comment>
<dbReference type="InterPro" id="IPR029058">
    <property type="entry name" value="AB_hydrolase_fold"/>
</dbReference>
<keyword evidence="12" id="KW-0472">Membrane</keyword>
<evidence type="ECO:0000256" key="14">
    <source>
        <dbReference type="ARBA" id="ARBA00026104"/>
    </source>
</evidence>
<keyword evidence="8" id="KW-0106">Calcium</keyword>
<organism evidence="16">
    <name type="scientific">Timspurckia oligopyrenoides</name>
    <dbReference type="NCBI Taxonomy" id="708627"/>
    <lineage>
        <taxon>Eukaryota</taxon>
        <taxon>Rhodophyta</taxon>
        <taxon>Bangiophyceae</taxon>
        <taxon>Porphyridiales</taxon>
        <taxon>Porphyridiaceae</taxon>
        <taxon>Timspurckia</taxon>
    </lineage>
</organism>
<accession>A0A7S0ZKJ7</accession>
<gene>
    <name evidence="16" type="ORF">TOLI1172_LOCUS9188</name>
</gene>
<evidence type="ECO:0000256" key="4">
    <source>
        <dbReference type="ARBA" id="ARBA00022553"/>
    </source>
</evidence>
<keyword evidence="10" id="KW-1133">Transmembrane helix</keyword>
<dbReference type="InterPro" id="IPR052214">
    <property type="entry name" value="DAG_Lipase-Related"/>
</dbReference>
<comment type="cofactor">
    <cofactor evidence="1">
        <name>Ca(2+)</name>
        <dbReference type="ChEBI" id="CHEBI:29108"/>
    </cofactor>
</comment>
<evidence type="ECO:0000256" key="9">
    <source>
        <dbReference type="ARBA" id="ARBA00022963"/>
    </source>
</evidence>
<proteinExistence type="predicted"/>
<dbReference type="PANTHER" id="PTHR45792">
    <property type="entry name" value="DIACYLGLYCEROL LIPASE HOMOLOG-RELATED"/>
    <property type="match status" value="1"/>
</dbReference>
<protein>
    <recommendedName>
        <fullName evidence="14">sn-1-specific diacylglycerol lipase</fullName>
        <ecNumber evidence="14">3.1.1.116</ecNumber>
    </recommendedName>
</protein>
<evidence type="ECO:0000256" key="5">
    <source>
        <dbReference type="ARBA" id="ARBA00022692"/>
    </source>
</evidence>
<keyword evidence="4" id="KW-0597">Phosphoprotein</keyword>
<dbReference type="GO" id="GO:0005886">
    <property type="term" value="C:plasma membrane"/>
    <property type="evidence" value="ECO:0007669"/>
    <property type="project" value="UniProtKB-SubCell"/>
</dbReference>
<keyword evidence="11" id="KW-0443">Lipid metabolism</keyword>
<evidence type="ECO:0000256" key="13">
    <source>
        <dbReference type="ARBA" id="ARBA00024531"/>
    </source>
</evidence>
<evidence type="ECO:0000256" key="11">
    <source>
        <dbReference type="ARBA" id="ARBA00023098"/>
    </source>
</evidence>
<evidence type="ECO:0000259" key="15">
    <source>
        <dbReference type="Pfam" id="PF01764"/>
    </source>
</evidence>
<reference evidence="16" key="1">
    <citation type="submission" date="2021-01" db="EMBL/GenBank/DDBJ databases">
        <authorList>
            <person name="Corre E."/>
            <person name="Pelletier E."/>
            <person name="Niang G."/>
            <person name="Scheremetjew M."/>
            <person name="Finn R."/>
            <person name="Kale V."/>
            <person name="Holt S."/>
            <person name="Cochrane G."/>
            <person name="Meng A."/>
            <person name="Brown T."/>
            <person name="Cohen L."/>
        </authorList>
    </citation>
    <scope>NUCLEOTIDE SEQUENCE</scope>
    <source>
        <strain evidence="16">CCMP3278</strain>
    </source>
</reference>
<evidence type="ECO:0000256" key="8">
    <source>
        <dbReference type="ARBA" id="ARBA00022837"/>
    </source>
</evidence>
<dbReference type="CDD" id="cd00519">
    <property type="entry name" value="Lipase_3"/>
    <property type="match status" value="1"/>
</dbReference>
<sequence>MSEFNDLILDGERYSVGSTAQLILDSICLSSDTCTGERSLRNPLLLTANRVKVHEKLSSDTQFKTDLENSIQTLSNADPIVIQSFLTAFFTSSGPQLLIRSADNDVNHSSQYTTDCTRCLFVCGSGQCFKANPISSEETRLLNAFREFAENEGLSDLKTIDWLRGITLARRLRRARQGTSFEDDKQQEINQRHNHLRLHSHHDHVSYAERADLIVEFKWAFRFCNAIYGRALNPGIYGINVSEDDVVMSLSGLNESEFKLLRTESFITRPAYFLAVDTEHSAIVLCIRGTITAADAVTDILARPEPFVVKSNSIETTESSEIHHQYDIGLCHGGLMQSARNVLDEISSTLRTLLLEFSKFKVLITGHSLGGGVAALILILLLETCEYINIETQSIHAITFGCPSVLSLHLCKRYSQYITAVINGRDIIPRLTFHAGRFLLECSKHMKQCTITERLSYRFHCVSSSELIELSRELRSRTPSETSPHIPGVIFHLHKCYHREDSVENLCGKCGICTGRQFVITRKSSKDFHKLEFAPGFFVHHWPVSYSSCLNKLEKQQKQHFHHE</sequence>
<name>A0A7S0ZKJ7_9RHOD</name>
<dbReference type="EC" id="3.1.1.116" evidence="14"/>
<dbReference type="Pfam" id="PF01764">
    <property type="entry name" value="Lipase_3"/>
    <property type="match status" value="1"/>
</dbReference>
<evidence type="ECO:0000256" key="7">
    <source>
        <dbReference type="ARBA" id="ARBA00022801"/>
    </source>
</evidence>
<dbReference type="AlphaFoldDB" id="A0A7S0ZKJ7"/>
<keyword evidence="3" id="KW-1003">Cell membrane</keyword>